<reference evidence="5 6" key="1">
    <citation type="journal article" date="2014" name="Int. J. Syst. Evol. Microbiol.">
        <title>Nocardia vulneris sp. nov., isolated from wounds of human patients in North America.</title>
        <authorList>
            <person name="Lasker B.A."/>
            <person name="Bell M."/>
            <person name="Klenk H.P."/>
            <person name="Sproer C."/>
            <person name="Schumann C."/>
            <person name="Schumann P."/>
            <person name="Brown J.M."/>
        </authorList>
    </citation>
    <scope>NUCLEOTIDE SEQUENCE [LARGE SCALE GENOMIC DNA]</scope>
    <source>
        <strain evidence="5 6">W9851</strain>
    </source>
</reference>
<evidence type="ECO:0000256" key="4">
    <source>
        <dbReference type="ARBA" id="ARBA00023186"/>
    </source>
</evidence>
<dbReference type="RefSeq" id="WP_043669382.1">
    <property type="nucleotide sequence ID" value="NZ_BDCI01000030.1"/>
</dbReference>
<sequence length="259" mass="29235">MIEVRFTGLEFQLLWHAYGRDRLPYPLQFRPQAVDFADLVAQREAATAALLDRHSIELERALQILLEPEVRIELKGFGAPELTRIFRFHGAVRDAAGATLVQLPGVAADTGADVRLRYGTAAQVAAEAIGALPDTPPGTQPPLEARRAEITADRERPVREAYAVGLAQRFDRLLKRERRALGEITVLPGPAVDARPTFGRGFWWMDYPDGRYYVQTGDPVVAKPMDSAAMAAEIRRLIALTQRYYREDREHDEYLRTRR</sequence>
<comment type="similarity">
    <text evidence="2">Belongs to the EspG family.</text>
</comment>
<dbReference type="EMBL" id="JNFP01000013">
    <property type="protein sequence ID" value="KIA64550.1"/>
    <property type="molecule type" value="Genomic_DNA"/>
</dbReference>
<evidence type="ECO:0000313" key="6">
    <source>
        <dbReference type="Proteomes" id="UP000031364"/>
    </source>
</evidence>
<keyword evidence="6" id="KW-1185">Reference proteome</keyword>
<keyword evidence="4" id="KW-0143">Chaperone</keyword>
<dbReference type="Pfam" id="PF14011">
    <property type="entry name" value="ESX-1_EspG"/>
    <property type="match status" value="1"/>
</dbReference>
<protein>
    <recommendedName>
        <fullName evidence="7">ESX secretion-associated protein EspG</fullName>
    </recommendedName>
</protein>
<evidence type="ECO:0000313" key="5">
    <source>
        <dbReference type="EMBL" id="KIA64550.1"/>
    </source>
</evidence>
<evidence type="ECO:0000256" key="1">
    <source>
        <dbReference type="ARBA" id="ARBA00004496"/>
    </source>
</evidence>
<proteinExistence type="inferred from homology"/>
<gene>
    <name evidence="5" type="ORF">FG87_13435</name>
</gene>
<evidence type="ECO:0000256" key="3">
    <source>
        <dbReference type="ARBA" id="ARBA00022490"/>
    </source>
</evidence>
<comment type="caution">
    <text evidence="5">The sequence shown here is derived from an EMBL/GenBank/DDBJ whole genome shotgun (WGS) entry which is preliminary data.</text>
</comment>
<keyword evidence="3" id="KW-0963">Cytoplasm</keyword>
<evidence type="ECO:0008006" key="7">
    <source>
        <dbReference type="Google" id="ProtNLM"/>
    </source>
</evidence>
<name>A0ABR4ZHA3_9NOCA</name>
<evidence type="ECO:0000256" key="2">
    <source>
        <dbReference type="ARBA" id="ARBA00006411"/>
    </source>
</evidence>
<organism evidence="5 6">
    <name type="scientific">Nocardia vulneris</name>
    <dbReference type="NCBI Taxonomy" id="1141657"/>
    <lineage>
        <taxon>Bacteria</taxon>
        <taxon>Bacillati</taxon>
        <taxon>Actinomycetota</taxon>
        <taxon>Actinomycetes</taxon>
        <taxon>Mycobacteriales</taxon>
        <taxon>Nocardiaceae</taxon>
        <taxon>Nocardia</taxon>
    </lineage>
</organism>
<dbReference type="Proteomes" id="UP000031364">
    <property type="component" value="Unassembled WGS sequence"/>
</dbReference>
<dbReference type="InterPro" id="IPR025734">
    <property type="entry name" value="EspG"/>
</dbReference>
<accession>A0ABR4ZHA3</accession>
<comment type="subcellular location">
    <subcellularLocation>
        <location evidence="1">Cytoplasm</location>
    </subcellularLocation>
</comment>